<evidence type="ECO:0000256" key="5">
    <source>
        <dbReference type="ARBA" id="ARBA00022603"/>
    </source>
</evidence>
<dbReference type="SUPFAM" id="SSF53335">
    <property type="entry name" value="S-adenosyl-L-methionine-dependent methyltransferases"/>
    <property type="match status" value="1"/>
</dbReference>
<organism evidence="10 11">
    <name type="scientific">Australozyma saopauloensis</name>
    <dbReference type="NCBI Taxonomy" id="291208"/>
    <lineage>
        <taxon>Eukaryota</taxon>
        <taxon>Fungi</taxon>
        <taxon>Dikarya</taxon>
        <taxon>Ascomycota</taxon>
        <taxon>Saccharomycotina</taxon>
        <taxon>Pichiomycetes</taxon>
        <taxon>Metschnikowiaceae</taxon>
        <taxon>Australozyma</taxon>
    </lineage>
</organism>
<dbReference type="Gene3D" id="3.40.50.150">
    <property type="entry name" value="Vaccinia Virus protein VP39"/>
    <property type="match status" value="1"/>
</dbReference>
<dbReference type="GO" id="GO:0018423">
    <property type="term" value="F:protein C-terminal leucine carboxyl O-methyltransferase activity"/>
    <property type="evidence" value="ECO:0007669"/>
    <property type="project" value="UniProtKB-EC"/>
</dbReference>
<dbReference type="KEGG" id="asau:88174990"/>
<keyword evidence="6 8" id="KW-0808">Transferase</keyword>
<dbReference type="InterPro" id="IPR007213">
    <property type="entry name" value="Ppm1/Ppm2/Tcmp"/>
</dbReference>
<evidence type="ECO:0000256" key="9">
    <source>
        <dbReference type="PIRSR" id="PIRSR016305-1"/>
    </source>
</evidence>
<proteinExistence type="inferred from homology"/>
<comment type="catalytic activity">
    <reaction evidence="1 8">
        <text>[phosphatase 2A protein]-C-terminal L-leucine + S-adenosyl-L-methionine = [phosphatase 2A protein]-C-terminal L-leucine methyl ester + S-adenosyl-L-homocysteine</text>
        <dbReference type="Rhea" id="RHEA:48544"/>
        <dbReference type="Rhea" id="RHEA-COMP:12134"/>
        <dbReference type="Rhea" id="RHEA-COMP:12135"/>
        <dbReference type="ChEBI" id="CHEBI:57856"/>
        <dbReference type="ChEBI" id="CHEBI:59789"/>
        <dbReference type="ChEBI" id="CHEBI:90516"/>
        <dbReference type="ChEBI" id="CHEBI:90517"/>
        <dbReference type="EC" id="2.1.1.233"/>
    </reaction>
</comment>
<feature type="binding site" evidence="9">
    <location>
        <position position="108"/>
    </location>
    <ligand>
        <name>S-adenosyl-L-methionine</name>
        <dbReference type="ChEBI" id="CHEBI:59789"/>
    </ligand>
</feature>
<dbReference type="GeneID" id="88174990"/>
<evidence type="ECO:0000256" key="3">
    <source>
        <dbReference type="ARBA" id="ARBA00012834"/>
    </source>
</evidence>
<keyword evidence="5 8" id="KW-0489">Methyltransferase</keyword>
<evidence type="ECO:0000256" key="8">
    <source>
        <dbReference type="PIRNR" id="PIRNR016305"/>
    </source>
</evidence>
<dbReference type="RefSeq" id="XP_062878950.1">
    <property type="nucleotide sequence ID" value="XM_063022880.1"/>
</dbReference>
<reference evidence="10 11" key="1">
    <citation type="submission" date="2023-10" db="EMBL/GenBank/DDBJ databases">
        <title>Draft Genome Sequence of Candida saopaulonensis from a very Premature Infant with Sepsis.</title>
        <authorList>
            <person name="Ning Y."/>
            <person name="Dai R."/>
            <person name="Xiao M."/>
            <person name="Xu Y."/>
            <person name="Yan Q."/>
            <person name="Zhang L."/>
        </authorList>
    </citation>
    <scope>NUCLEOTIDE SEQUENCE [LARGE SCALE GENOMIC DNA]</scope>
    <source>
        <strain evidence="10 11">19XY460</strain>
    </source>
</reference>
<dbReference type="PIRSF" id="PIRSF016305">
    <property type="entry name" value="LCM_mtfrase"/>
    <property type="match status" value="1"/>
</dbReference>
<dbReference type="PANTHER" id="PTHR13600:SF21">
    <property type="entry name" value="LEUCINE CARBOXYL METHYLTRANSFERASE 1"/>
    <property type="match status" value="1"/>
</dbReference>
<dbReference type="EC" id="2.1.1.233" evidence="3 8"/>
<comment type="similarity">
    <text evidence="2 8">Belongs to the methyltransferase superfamily. LCMT family.</text>
</comment>
<name>A0AAX4HE04_9ASCO</name>
<keyword evidence="11" id="KW-1185">Reference proteome</keyword>
<gene>
    <name evidence="10" type="ORF">PUMCH_003927</name>
</gene>
<evidence type="ECO:0000256" key="1">
    <source>
        <dbReference type="ARBA" id="ARBA00000724"/>
    </source>
</evidence>
<dbReference type="Proteomes" id="UP001338582">
    <property type="component" value="Chromosome 5"/>
</dbReference>
<dbReference type="Pfam" id="PF04072">
    <property type="entry name" value="LCM"/>
    <property type="match status" value="1"/>
</dbReference>
<dbReference type="InterPro" id="IPR016651">
    <property type="entry name" value="LCMT1"/>
</dbReference>
<evidence type="ECO:0000256" key="4">
    <source>
        <dbReference type="ARBA" id="ARBA00017497"/>
    </source>
</evidence>
<evidence type="ECO:0000256" key="7">
    <source>
        <dbReference type="ARBA" id="ARBA00022691"/>
    </source>
</evidence>
<evidence type="ECO:0000313" key="11">
    <source>
        <dbReference type="Proteomes" id="UP001338582"/>
    </source>
</evidence>
<dbReference type="AlphaFoldDB" id="A0AAX4HE04"/>
<sequence length="368" mass="41442">MLLPTARQDKLVRATDLDALSCKVCASTKGYFGEKDRFLAPLVASYKSNLQFCDGYTALSAERTLRAAFSTAKFPLINRGTFLRTRALDMVVDRFVLEQKKCQVLALGGGSDTRAFRVLEKYSQVKYMEVDFPELVKIKKLAILKLEILQAAVGANEGIDLIEVTSKEELRDMYSDFVTERYALVGFDLRLCSKGDKAQAAAAFLFLDPSLPTLIISECVLCYLSPGDFVGVLRFFGDFLEHPSLILFDPMSLGDGFGHSMVSNLSNRGIDLQTFQTFPTLESRQALLEEQLGFSAYLTDMAAVGGFSVPDLNWLSQEEVQRISSLEMMDEVEEITLMLRHYSLIYGEKNQRAHFPEELQWKLQPKYK</sequence>
<dbReference type="PANTHER" id="PTHR13600">
    <property type="entry name" value="LEUCINE CARBOXYL METHYLTRANSFERASE"/>
    <property type="match status" value="1"/>
</dbReference>
<feature type="binding site" evidence="9">
    <location>
        <begin position="188"/>
        <end position="189"/>
    </location>
    <ligand>
        <name>S-adenosyl-L-methionine</name>
        <dbReference type="ChEBI" id="CHEBI:59789"/>
    </ligand>
</feature>
<dbReference type="InterPro" id="IPR029063">
    <property type="entry name" value="SAM-dependent_MTases_sf"/>
</dbReference>
<keyword evidence="7 8" id="KW-0949">S-adenosyl-L-methionine</keyword>
<dbReference type="EMBL" id="CP138898">
    <property type="protein sequence ID" value="WPK26569.1"/>
    <property type="molecule type" value="Genomic_DNA"/>
</dbReference>
<comment type="function">
    <text evidence="8">Methylates the carboxyl group of the C-terminal leucine residue of protein phosphatase 2A catalytic subunits to form alpha-leucine ester residues.</text>
</comment>
<evidence type="ECO:0000256" key="6">
    <source>
        <dbReference type="ARBA" id="ARBA00022679"/>
    </source>
</evidence>
<feature type="binding site" evidence="9">
    <location>
        <position position="218"/>
    </location>
    <ligand>
        <name>S-adenosyl-L-methionine</name>
        <dbReference type="ChEBI" id="CHEBI:59789"/>
    </ligand>
</feature>
<evidence type="ECO:0000256" key="2">
    <source>
        <dbReference type="ARBA" id="ARBA00010703"/>
    </source>
</evidence>
<evidence type="ECO:0000313" key="10">
    <source>
        <dbReference type="EMBL" id="WPK26569.1"/>
    </source>
</evidence>
<feature type="binding site" evidence="9">
    <location>
        <position position="84"/>
    </location>
    <ligand>
        <name>S-adenosyl-L-methionine</name>
        <dbReference type="ChEBI" id="CHEBI:59789"/>
    </ligand>
</feature>
<protein>
    <recommendedName>
        <fullName evidence="4 8">Leucine carboxyl methyltransferase 1</fullName>
        <ecNumber evidence="3 8">2.1.1.233</ecNumber>
    </recommendedName>
</protein>
<accession>A0AAX4HE04</accession>
<dbReference type="GO" id="GO:0032259">
    <property type="term" value="P:methylation"/>
    <property type="evidence" value="ECO:0007669"/>
    <property type="project" value="UniProtKB-KW"/>
</dbReference>